<dbReference type="GO" id="GO:0005524">
    <property type="term" value="F:ATP binding"/>
    <property type="evidence" value="ECO:0007669"/>
    <property type="project" value="UniProtKB-KW"/>
</dbReference>
<comment type="similarity">
    <text evidence="1 6">Belongs to the NDK family.</text>
</comment>
<dbReference type="InterPro" id="IPR034907">
    <property type="entry name" value="NDK-like_dom"/>
</dbReference>
<keyword evidence="4" id="KW-0418">Kinase</keyword>
<gene>
    <name evidence="8" type="ORF">COT62_01660</name>
</gene>
<dbReference type="InterPro" id="IPR036850">
    <property type="entry name" value="NDK-like_dom_sf"/>
</dbReference>
<dbReference type="SMART" id="SM00562">
    <property type="entry name" value="NDK"/>
    <property type="match status" value="1"/>
</dbReference>
<protein>
    <recommendedName>
        <fullName evidence="7">Nucleoside diphosphate kinase-like domain-containing protein</fullName>
    </recommendedName>
</protein>
<reference evidence="9" key="1">
    <citation type="submission" date="2017-09" db="EMBL/GenBank/DDBJ databases">
        <title>Depth-based differentiation of microbial function through sediment-hosted aquifers and enrichment of novel symbionts in the deep terrestrial subsurface.</title>
        <authorList>
            <person name="Probst A.J."/>
            <person name="Ladd B."/>
            <person name="Jarett J.K."/>
            <person name="Geller-Mcgrath D.E."/>
            <person name="Sieber C.M.K."/>
            <person name="Emerson J.B."/>
            <person name="Anantharaman K."/>
            <person name="Thomas B.C."/>
            <person name="Malmstrom R."/>
            <person name="Stieglmeier M."/>
            <person name="Klingl A."/>
            <person name="Woyke T."/>
            <person name="Ryan C.M."/>
            <person name="Banfield J.F."/>
        </authorList>
    </citation>
    <scope>NUCLEOTIDE SEQUENCE [LARGE SCALE GENOMIC DNA]</scope>
</reference>
<keyword evidence="2" id="KW-0808">Transferase</keyword>
<dbReference type="PANTHER" id="PTHR46161">
    <property type="entry name" value="NUCLEOSIDE DIPHOSPHATE KINASE"/>
    <property type="match status" value="1"/>
</dbReference>
<dbReference type="Proteomes" id="UP000231198">
    <property type="component" value="Unassembled WGS sequence"/>
</dbReference>
<dbReference type="AlphaFoldDB" id="A0A2H0WT13"/>
<evidence type="ECO:0000259" key="7">
    <source>
        <dbReference type="SMART" id="SM00562"/>
    </source>
</evidence>
<proteinExistence type="inferred from homology"/>
<accession>A0A2H0WT13</accession>
<evidence type="ECO:0000313" key="8">
    <source>
        <dbReference type="EMBL" id="PIS15812.1"/>
    </source>
</evidence>
<evidence type="ECO:0000256" key="6">
    <source>
        <dbReference type="PROSITE-ProRule" id="PRU00706"/>
    </source>
</evidence>
<keyword evidence="3" id="KW-0547">Nucleotide-binding</keyword>
<dbReference type="GO" id="GO:0016301">
    <property type="term" value="F:kinase activity"/>
    <property type="evidence" value="ECO:0007669"/>
    <property type="project" value="UniProtKB-KW"/>
</dbReference>
<dbReference type="PANTHER" id="PTHR46161:SF3">
    <property type="entry name" value="NUCLEOSIDE DIPHOSPHATE KINASE DDB_G0292928-RELATED"/>
    <property type="match status" value="1"/>
</dbReference>
<evidence type="ECO:0000256" key="4">
    <source>
        <dbReference type="ARBA" id="ARBA00022777"/>
    </source>
</evidence>
<dbReference type="SUPFAM" id="SSF54919">
    <property type="entry name" value="Nucleoside diphosphate kinase, NDK"/>
    <property type="match status" value="1"/>
</dbReference>
<evidence type="ECO:0000256" key="2">
    <source>
        <dbReference type="ARBA" id="ARBA00022679"/>
    </source>
</evidence>
<evidence type="ECO:0000256" key="5">
    <source>
        <dbReference type="ARBA" id="ARBA00022840"/>
    </source>
</evidence>
<dbReference type="Gene3D" id="3.30.70.141">
    <property type="entry name" value="Nucleoside diphosphate kinase-like domain"/>
    <property type="match status" value="1"/>
</dbReference>
<evidence type="ECO:0000256" key="1">
    <source>
        <dbReference type="ARBA" id="ARBA00008142"/>
    </source>
</evidence>
<comment type="caution">
    <text evidence="6">Lacks conserved residue(s) required for the propagation of feature annotation.</text>
</comment>
<organism evidence="8 9">
    <name type="scientific">Candidatus Roizmanbacteria bacterium CG09_land_8_20_14_0_10_41_9</name>
    <dbReference type="NCBI Taxonomy" id="1974850"/>
    <lineage>
        <taxon>Bacteria</taxon>
        <taxon>Candidatus Roizmaniibacteriota</taxon>
    </lineage>
</organism>
<dbReference type="Pfam" id="PF00334">
    <property type="entry name" value="NDK"/>
    <property type="match status" value="1"/>
</dbReference>
<dbReference type="PROSITE" id="PS51374">
    <property type="entry name" value="NDPK_LIKE"/>
    <property type="match status" value="1"/>
</dbReference>
<sequence>MIPYVESGVKQPYPEVEILRGLNQRHFFTRENVTIAENRSGEDVYKELASNSQEALREALKILNSQEFQELIQTGHITFGAIKPRVHRDSTIPAQNDLAAAYFLENEILSPLQVIFSFSFQFSPDLLKGFYPPEVWKVLQELQATDTFTSYMTSGPETGLILFSPLDSAVTEWRHQIGSTNPRIGKKKHENSIRARFAKHTRQNLVHGSSSIPEAQREIQWLSARISSFVC</sequence>
<name>A0A2H0WT13_9BACT</name>
<feature type="domain" description="Nucleoside diphosphate kinase-like" evidence="7">
    <location>
        <begin position="77"/>
        <end position="228"/>
    </location>
</feature>
<keyword evidence="5" id="KW-0067">ATP-binding</keyword>
<dbReference type="EMBL" id="PEZG01000036">
    <property type="protein sequence ID" value="PIS15812.1"/>
    <property type="molecule type" value="Genomic_DNA"/>
</dbReference>
<evidence type="ECO:0000256" key="3">
    <source>
        <dbReference type="ARBA" id="ARBA00022741"/>
    </source>
</evidence>
<comment type="caution">
    <text evidence="8">The sequence shown here is derived from an EMBL/GenBank/DDBJ whole genome shotgun (WGS) entry which is preliminary data.</text>
</comment>
<evidence type="ECO:0000313" key="9">
    <source>
        <dbReference type="Proteomes" id="UP000231198"/>
    </source>
</evidence>